<evidence type="ECO:0000313" key="8">
    <source>
        <dbReference type="Proteomes" id="UP000734854"/>
    </source>
</evidence>
<evidence type="ECO:0000256" key="4">
    <source>
        <dbReference type="ARBA" id="ARBA00022729"/>
    </source>
</evidence>
<reference evidence="7 8" key="1">
    <citation type="submission" date="2020-08" db="EMBL/GenBank/DDBJ databases">
        <title>Plant Genome Project.</title>
        <authorList>
            <person name="Zhang R.-G."/>
        </authorList>
    </citation>
    <scope>NUCLEOTIDE SEQUENCE [LARGE SCALE GENOMIC DNA]</scope>
    <source>
        <tissue evidence="7">Rhizome</tissue>
    </source>
</reference>
<keyword evidence="5" id="KW-1015">Disulfide bond</keyword>
<gene>
    <name evidence="7" type="ORF">ZIOFF_002665</name>
</gene>
<dbReference type="PANTHER" id="PTHR33109">
    <property type="entry name" value="EPIDERMAL PATTERNING FACTOR-LIKE PROTEIN 4"/>
    <property type="match status" value="1"/>
</dbReference>
<dbReference type="Pfam" id="PF17181">
    <property type="entry name" value="EPF"/>
    <property type="match status" value="1"/>
</dbReference>
<comment type="function">
    <text evidence="6">Controls stomatal patterning.</text>
</comment>
<dbReference type="EMBL" id="JACMSC010000001">
    <property type="protein sequence ID" value="KAG6537571.1"/>
    <property type="molecule type" value="Genomic_DNA"/>
</dbReference>
<keyword evidence="4" id="KW-0732">Signal</keyword>
<evidence type="ECO:0000313" key="7">
    <source>
        <dbReference type="EMBL" id="KAG6537571.1"/>
    </source>
</evidence>
<comment type="subcellular location">
    <subcellularLocation>
        <location evidence="1 6">Secreted</location>
    </subcellularLocation>
</comment>
<evidence type="ECO:0000256" key="1">
    <source>
        <dbReference type="ARBA" id="ARBA00004613"/>
    </source>
</evidence>
<evidence type="ECO:0000256" key="2">
    <source>
        <dbReference type="ARBA" id="ARBA00008127"/>
    </source>
</evidence>
<dbReference type="InterPro" id="IPR039455">
    <property type="entry name" value="EPFL"/>
</dbReference>
<dbReference type="GO" id="GO:0010052">
    <property type="term" value="P:guard cell differentiation"/>
    <property type="evidence" value="ECO:0007669"/>
    <property type="project" value="UniProtKB-UniRule"/>
</dbReference>
<comment type="caution">
    <text evidence="7">The sequence shown here is derived from an EMBL/GenBank/DDBJ whole genome shotgun (WGS) entry which is preliminary data.</text>
</comment>
<dbReference type="Proteomes" id="UP000734854">
    <property type="component" value="Unassembled WGS sequence"/>
</dbReference>
<protein>
    <recommendedName>
        <fullName evidence="6">Epidermal patterning factor-like protein</fullName>
    </recommendedName>
</protein>
<dbReference type="GO" id="GO:0005576">
    <property type="term" value="C:extracellular region"/>
    <property type="evidence" value="ECO:0007669"/>
    <property type="project" value="UniProtKB-SubCell"/>
</dbReference>
<dbReference type="PANTHER" id="PTHR33109:SF4">
    <property type="entry name" value="EPIDERMAL PATTERNING FACTOR-LIKE PROTEIN 6"/>
    <property type="match status" value="1"/>
</dbReference>
<evidence type="ECO:0000256" key="5">
    <source>
        <dbReference type="ARBA" id="ARBA00023157"/>
    </source>
</evidence>
<accession>A0A8J5LZB1</accession>
<sequence>MVSEAFVSMLPAGSRHSYNINCISPTVKRVGESKKKVKLTVHMRASDSALNYTADRWRCLSASGCDLLPLPLEEVDPWIAGKGDENIRLRQQWQRSCAAISSPFSPFLLFGAVLVQVSNVSRSWHSPLILEIQLEFLESRLCSESHSGEAEGRRELSESCGRPGSYPPLCAAKCGECTPCNPVHEAVRPGQPAVEEYYPEAWRCKCGNKLYMP</sequence>
<dbReference type="AlphaFoldDB" id="A0A8J5LZB1"/>
<evidence type="ECO:0000256" key="6">
    <source>
        <dbReference type="RuleBase" id="RU367102"/>
    </source>
</evidence>
<organism evidence="7 8">
    <name type="scientific">Zingiber officinale</name>
    <name type="common">Ginger</name>
    <name type="synonym">Amomum zingiber</name>
    <dbReference type="NCBI Taxonomy" id="94328"/>
    <lineage>
        <taxon>Eukaryota</taxon>
        <taxon>Viridiplantae</taxon>
        <taxon>Streptophyta</taxon>
        <taxon>Embryophyta</taxon>
        <taxon>Tracheophyta</taxon>
        <taxon>Spermatophyta</taxon>
        <taxon>Magnoliopsida</taxon>
        <taxon>Liliopsida</taxon>
        <taxon>Zingiberales</taxon>
        <taxon>Zingiberaceae</taxon>
        <taxon>Zingiber</taxon>
    </lineage>
</organism>
<proteinExistence type="inferred from homology"/>
<keyword evidence="3 6" id="KW-0964">Secreted</keyword>
<evidence type="ECO:0000256" key="3">
    <source>
        <dbReference type="ARBA" id="ARBA00022525"/>
    </source>
</evidence>
<keyword evidence="6" id="KW-0217">Developmental protein</keyword>
<name>A0A8J5LZB1_ZINOF</name>
<keyword evidence="8" id="KW-1185">Reference proteome</keyword>
<comment type="similarity">
    <text evidence="2 6">Belongs to the plant cysteine rich small secretory peptide family. Epidermal patterning factor subfamily.</text>
</comment>